<dbReference type="RefSeq" id="WP_160744953.1">
    <property type="nucleotide sequence ID" value="NZ_WTYK01000001.1"/>
</dbReference>
<dbReference type="OrthoDB" id="9793521at2"/>
<dbReference type="Proteomes" id="UP000469159">
    <property type="component" value="Unassembled WGS sequence"/>
</dbReference>
<evidence type="ECO:0000313" key="4">
    <source>
        <dbReference type="Proteomes" id="UP000469159"/>
    </source>
</evidence>
<keyword evidence="4" id="KW-1185">Reference proteome</keyword>
<dbReference type="Gene3D" id="2.60.120.10">
    <property type="entry name" value="Jelly Rolls"/>
    <property type="match status" value="1"/>
</dbReference>
<sequence>MRAAIALPLLAGLAACADADSRIATYQPAQGSNEVLRGPIQAAPGHELVVGDLVMPAGSEIPRHYHHGDEFLYVIGGSAVVSRPGAPDLTLLPGQGLRIPPGTVHWGRAGPNGVRAVASWVAADGQPLRVPVPE</sequence>
<dbReference type="Pfam" id="PF07883">
    <property type="entry name" value="Cupin_2"/>
    <property type="match status" value="1"/>
</dbReference>
<gene>
    <name evidence="3" type="ORF">GRI75_00290</name>
</gene>
<evidence type="ECO:0000313" key="3">
    <source>
        <dbReference type="EMBL" id="MXP40081.1"/>
    </source>
</evidence>
<name>A0A6I4UM25_9SPHN</name>
<feature type="chain" id="PRO_5026306606" evidence="1">
    <location>
        <begin position="20"/>
        <end position="134"/>
    </location>
</feature>
<dbReference type="EMBL" id="WTYK01000001">
    <property type="protein sequence ID" value="MXP40081.1"/>
    <property type="molecule type" value="Genomic_DNA"/>
</dbReference>
<dbReference type="SUPFAM" id="SSF51182">
    <property type="entry name" value="RmlC-like cupins"/>
    <property type="match status" value="1"/>
</dbReference>
<accession>A0A6I4UM25</accession>
<dbReference type="AlphaFoldDB" id="A0A6I4UM25"/>
<reference evidence="3 4" key="1">
    <citation type="submission" date="2019-12" db="EMBL/GenBank/DDBJ databases">
        <title>Genomic-based taxomic classification of the family Erythrobacteraceae.</title>
        <authorList>
            <person name="Xu L."/>
        </authorList>
    </citation>
    <scope>NUCLEOTIDE SEQUENCE [LARGE SCALE GENOMIC DNA]</scope>
    <source>
        <strain evidence="3 4">MCCC 1K02066</strain>
    </source>
</reference>
<comment type="caution">
    <text evidence="3">The sequence shown here is derived from an EMBL/GenBank/DDBJ whole genome shotgun (WGS) entry which is preliminary data.</text>
</comment>
<keyword evidence="1" id="KW-0732">Signal</keyword>
<feature type="domain" description="Cupin type-2" evidence="2">
    <location>
        <begin position="54"/>
        <end position="108"/>
    </location>
</feature>
<feature type="signal peptide" evidence="1">
    <location>
        <begin position="1"/>
        <end position="19"/>
    </location>
</feature>
<protein>
    <submittedName>
        <fullName evidence="3">Cupin domain-containing protein</fullName>
    </submittedName>
</protein>
<dbReference type="InterPro" id="IPR013096">
    <property type="entry name" value="Cupin_2"/>
</dbReference>
<evidence type="ECO:0000256" key="1">
    <source>
        <dbReference type="SAM" id="SignalP"/>
    </source>
</evidence>
<dbReference type="PROSITE" id="PS51257">
    <property type="entry name" value="PROKAR_LIPOPROTEIN"/>
    <property type="match status" value="1"/>
</dbReference>
<evidence type="ECO:0000259" key="2">
    <source>
        <dbReference type="Pfam" id="PF07883"/>
    </source>
</evidence>
<organism evidence="3 4">
    <name type="scientific">Croceibacterium soli</name>
    <dbReference type="NCBI Taxonomy" id="1739690"/>
    <lineage>
        <taxon>Bacteria</taxon>
        <taxon>Pseudomonadati</taxon>
        <taxon>Pseudomonadota</taxon>
        <taxon>Alphaproteobacteria</taxon>
        <taxon>Sphingomonadales</taxon>
        <taxon>Erythrobacteraceae</taxon>
        <taxon>Croceibacterium</taxon>
    </lineage>
</organism>
<dbReference type="InterPro" id="IPR011051">
    <property type="entry name" value="RmlC_Cupin_sf"/>
</dbReference>
<dbReference type="InterPro" id="IPR014710">
    <property type="entry name" value="RmlC-like_jellyroll"/>
</dbReference>
<proteinExistence type="predicted"/>